<dbReference type="Proteomes" id="UP000838672">
    <property type="component" value="Unassembled WGS sequence"/>
</dbReference>
<dbReference type="RefSeq" id="WP_237464289.1">
    <property type="nucleotide sequence ID" value="NZ_CAKLDI010000001.1"/>
</dbReference>
<evidence type="ECO:0000313" key="2">
    <source>
        <dbReference type="EMBL" id="CAH0532409.1"/>
    </source>
</evidence>
<sequence>MLWGKRVYRKKLGHVGDFCAICRKITANKVEKRTLRRAVLGIPVSAPLRITHDKTCCDCGTQTGCYPSYYQEYLRRLPKHISVEALSARTFPDIYQRYDGRLQLEQHVYINPKTIGTSQRYELLQEPFDLLSSEVDQKMAQGCVDWQVILTFILLLAAPVGSFYLGVIFAWPVQWCVYTLMASVLILGIVALNQISLAKSRWVRRRIFPRLSRAVRPLLPTDKELEIVFDKYTRQRKRIAHRRDKKALLNMVHKTPITTATTMAS</sequence>
<proteinExistence type="predicted"/>
<feature type="transmembrane region" description="Helical" evidence="1">
    <location>
        <begin position="177"/>
        <end position="198"/>
    </location>
</feature>
<keyword evidence="1" id="KW-0812">Transmembrane</keyword>
<organism evidence="2 3">
    <name type="scientific">Vibrio stylophorae</name>
    <dbReference type="NCBI Taxonomy" id="659351"/>
    <lineage>
        <taxon>Bacteria</taxon>
        <taxon>Pseudomonadati</taxon>
        <taxon>Pseudomonadota</taxon>
        <taxon>Gammaproteobacteria</taxon>
        <taxon>Vibrionales</taxon>
        <taxon>Vibrionaceae</taxon>
        <taxon>Vibrio</taxon>
    </lineage>
</organism>
<feature type="transmembrane region" description="Helical" evidence="1">
    <location>
        <begin position="148"/>
        <end position="171"/>
    </location>
</feature>
<evidence type="ECO:0008006" key="4">
    <source>
        <dbReference type="Google" id="ProtNLM"/>
    </source>
</evidence>
<comment type="caution">
    <text evidence="2">The sequence shown here is derived from an EMBL/GenBank/DDBJ whole genome shotgun (WGS) entry which is preliminary data.</text>
</comment>
<dbReference type="EMBL" id="CAKLDI010000001">
    <property type="protein sequence ID" value="CAH0532409.1"/>
    <property type="molecule type" value="Genomic_DNA"/>
</dbReference>
<gene>
    <name evidence="2" type="ORF">VST7929_00238</name>
</gene>
<evidence type="ECO:0000313" key="3">
    <source>
        <dbReference type="Proteomes" id="UP000838672"/>
    </source>
</evidence>
<keyword evidence="1" id="KW-1133">Transmembrane helix</keyword>
<evidence type="ECO:0000256" key="1">
    <source>
        <dbReference type="SAM" id="Phobius"/>
    </source>
</evidence>
<keyword evidence="3" id="KW-1185">Reference proteome</keyword>
<protein>
    <recommendedName>
        <fullName evidence="4">Transmembrane protein</fullName>
    </recommendedName>
</protein>
<reference evidence="2" key="1">
    <citation type="submission" date="2021-11" db="EMBL/GenBank/DDBJ databases">
        <authorList>
            <person name="Rodrigo-Torres L."/>
            <person name="Arahal R. D."/>
            <person name="Lucena T."/>
        </authorList>
    </citation>
    <scope>NUCLEOTIDE SEQUENCE</scope>
    <source>
        <strain evidence="2">CECT 7929</strain>
    </source>
</reference>
<keyword evidence="1" id="KW-0472">Membrane</keyword>
<name>A0ABN8DUE2_9VIBR</name>
<accession>A0ABN8DUE2</accession>